<dbReference type="RefSeq" id="WP_016119537.1">
    <property type="nucleotide sequence ID" value="NZ_KB976676.1"/>
</dbReference>
<accession>R8NCV8</accession>
<dbReference type="HOGENOM" id="CLU_3004246_0_0_9"/>
<comment type="caution">
    <text evidence="1">The sequence shown here is derived from an EMBL/GenBank/DDBJ whole genome shotgun (WGS) entry which is preliminary data.</text>
</comment>
<dbReference type="EMBL" id="AHFE01000034">
    <property type="protein sequence ID" value="EOP43883.1"/>
    <property type="molecule type" value="Genomic_DNA"/>
</dbReference>
<dbReference type="AlphaFoldDB" id="R8NCV8"/>
<sequence length="56" mass="6644">MILEANLVILTIREIRAIDSYVRCQESYESEALRMLKLNRFNSKSIHGVRKGNHYY</sequence>
<dbReference type="Proteomes" id="UP000014020">
    <property type="component" value="Unassembled WGS sequence"/>
</dbReference>
<dbReference type="PATRIC" id="fig|1053236.3.peg.1280"/>
<evidence type="ECO:0000313" key="1">
    <source>
        <dbReference type="EMBL" id="EOP43883.1"/>
    </source>
</evidence>
<gene>
    <name evidence="1" type="ORF">IK1_05593</name>
</gene>
<name>R8NCV8_BACCX</name>
<proteinExistence type="predicted"/>
<evidence type="ECO:0000313" key="2">
    <source>
        <dbReference type="Proteomes" id="UP000014020"/>
    </source>
</evidence>
<reference evidence="2" key="1">
    <citation type="submission" date="2012-12" db="EMBL/GenBank/DDBJ databases">
        <title>The genome sequence of Bacillus cereus VD146.</title>
        <authorList>
            <consortium name="The Broad Institute Genome Sequencing Platform"/>
            <consortium name="The Broad Institute Genome Sequencing Center for Infectious Disease"/>
            <person name="Feldgarden M."/>
            <person name="Van der Auwera G.A."/>
            <person name="Mahillon J."/>
            <person name="Duprez V."/>
            <person name="Timmery S."/>
            <person name="Mattelet C."/>
            <person name="Dierick K."/>
            <person name="Sun M."/>
            <person name="Yu Z."/>
            <person name="Zhu L."/>
            <person name="Hu X."/>
            <person name="Shank E.B."/>
            <person name="Swiecicka I."/>
            <person name="Hansen B.M."/>
            <person name="Andrup L."/>
            <person name="Walker B."/>
            <person name="Young S.K."/>
            <person name="Zeng Q."/>
            <person name="Gargeya S."/>
            <person name="Fitzgerald M."/>
            <person name="Haas B."/>
            <person name="Abouelleil A."/>
            <person name="Alvarado L."/>
            <person name="Arachchi H.M."/>
            <person name="Berlin A.M."/>
            <person name="Chapman S.B."/>
            <person name="Dewar J."/>
            <person name="Goldberg J."/>
            <person name="Griggs A."/>
            <person name="Gujja S."/>
            <person name="Hansen M."/>
            <person name="Howarth C."/>
            <person name="Imamovic A."/>
            <person name="Larimer J."/>
            <person name="McCowan C."/>
            <person name="Murphy C."/>
            <person name="Neiman D."/>
            <person name="Pearson M."/>
            <person name="Priest M."/>
            <person name="Roberts A."/>
            <person name="Saif S."/>
            <person name="Shea T."/>
            <person name="Sisk P."/>
            <person name="Sykes S."/>
            <person name="Wortman J."/>
            <person name="Nusbaum C."/>
            <person name="Birren B."/>
        </authorList>
    </citation>
    <scope>NUCLEOTIDE SEQUENCE [LARGE SCALE GENOMIC DNA]</scope>
    <source>
        <strain evidence="2">VD146</strain>
    </source>
</reference>
<protein>
    <submittedName>
        <fullName evidence="1">Uncharacterized protein</fullName>
    </submittedName>
</protein>
<organism evidence="1 2">
    <name type="scientific">Bacillus cereus (strain VD146)</name>
    <dbReference type="NCBI Taxonomy" id="1053236"/>
    <lineage>
        <taxon>Bacteria</taxon>
        <taxon>Bacillati</taxon>
        <taxon>Bacillota</taxon>
        <taxon>Bacilli</taxon>
        <taxon>Bacillales</taxon>
        <taxon>Bacillaceae</taxon>
        <taxon>Bacillus</taxon>
        <taxon>Bacillus cereus group</taxon>
    </lineage>
</organism>